<evidence type="ECO:0000313" key="5">
    <source>
        <dbReference type="Proteomes" id="UP000604341"/>
    </source>
</evidence>
<reference evidence="5" key="1">
    <citation type="journal article" date="2019" name="Int. J. Syst. Evol. Microbiol.">
        <title>The Global Catalogue of Microorganisms (GCM) 10K type strain sequencing project: providing services to taxonomists for standard genome sequencing and annotation.</title>
        <authorList>
            <consortium name="The Broad Institute Genomics Platform"/>
            <consortium name="The Broad Institute Genome Sequencing Center for Infectious Disease"/>
            <person name="Wu L."/>
            <person name="Ma J."/>
        </authorList>
    </citation>
    <scope>NUCLEOTIDE SEQUENCE [LARGE SCALE GENOMIC DNA]</scope>
    <source>
        <strain evidence="5">JCM 19173</strain>
    </source>
</reference>
<comment type="caution">
    <text evidence="4">The sequence shown here is derived from an EMBL/GenBank/DDBJ whole genome shotgun (WGS) entry which is preliminary data.</text>
</comment>
<feature type="domain" description="N-acetyltransferase" evidence="3">
    <location>
        <begin position="2"/>
        <end position="151"/>
    </location>
</feature>
<protein>
    <submittedName>
        <fullName evidence="4">GNAT family N-acetyltransferase</fullName>
    </submittedName>
</protein>
<dbReference type="PANTHER" id="PTHR43877:SF1">
    <property type="entry name" value="ACETYLTRANSFERASE"/>
    <property type="match status" value="1"/>
</dbReference>
<keyword evidence="1" id="KW-0808">Transferase</keyword>
<accession>A0ABQ2FK63</accession>
<dbReference type="PANTHER" id="PTHR43877">
    <property type="entry name" value="AMINOALKYLPHOSPHONATE N-ACETYLTRANSFERASE-RELATED-RELATED"/>
    <property type="match status" value="1"/>
</dbReference>
<evidence type="ECO:0000256" key="2">
    <source>
        <dbReference type="ARBA" id="ARBA00023315"/>
    </source>
</evidence>
<dbReference type="Pfam" id="PF00583">
    <property type="entry name" value="Acetyltransf_1"/>
    <property type="match status" value="2"/>
</dbReference>
<dbReference type="SUPFAM" id="SSF55729">
    <property type="entry name" value="Acyl-CoA N-acyltransferases (Nat)"/>
    <property type="match status" value="2"/>
</dbReference>
<proteinExistence type="predicted"/>
<dbReference type="PROSITE" id="PS51186">
    <property type="entry name" value="GNAT"/>
    <property type="match status" value="2"/>
</dbReference>
<name>A0ABQ2FK63_9DEIO</name>
<dbReference type="InterPro" id="IPR000182">
    <property type="entry name" value="GNAT_dom"/>
</dbReference>
<evidence type="ECO:0000259" key="3">
    <source>
        <dbReference type="PROSITE" id="PS51186"/>
    </source>
</evidence>
<dbReference type="EMBL" id="BMPE01000004">
    <property type="protein sequence ID" value="GGL02499.1"/>
    <property type="molecule type" value="Genomic_DNA"/>
</dbReference>
<dbReference type="InterPro" id="IPR050832">
    <property type="entry name" value="Bact_Acetyltransf"/>
</dbReference>
<gene>
    <name evidence="4" type="ORF">GCM10010844_21350</name>
</gene>
<keyword evidence="2" id="KW-0012">Acyltransferase</keyword>
<evidence type="ECO:0000256" key="1">
    <source>
        <dbReference type="ARBA" id="ARBA00022679"/>
    </source>
</evidence>
<dbReference type="Gene3D" id="3.40.630.30">
    <property type="match status" value="1"/>
</dbReference>
<organism evidence="4 5">
    <name type="scientific">Deinococcus radiotolerans</name>
    <dbReference type="NCBI Taxonomy" id="1309407"/>
    <lineage>
        <taxon>Bacteria</taxon>
        <taxon>Thermotogati</taxon>
        <taxon>Deinococcota</taxon>
        <taxon>Deinococci</taxon>
        <taxon>Deinococcales</taxon>
        <taxon>Deinococcaceae</taxon>
        <taxon>Deinococcus</taxon>
    </lineage>
</organism>
<sequence length="311" mass="34625">MTQPRPYTPDDAPAFAALLSLGGRSTSADDLLATDARRAHGDQPWRRVLTSPDGRVLGGAQVQRSLFIPPDFLHVSVLVFPEARGRGVGETLWQAARQEALGQQAQGLSVDVPDGDPADRAWAERRGFTLRAHRFASELDLRNVRVADFQPALDGARAQGVTFTDLRGADDATLRRYVEFVADRLMDTPDLSGYPRWTSAQVREILRLESDPRPDWLMLAVGPDGEWLGTTVMVRFRHLPFVYNELTALHPSARRRGLALPLKLQAVQRAQAEGHTTMRTNNHSLNAPMLAVNRRLGFRALAGRFEMHRLT</sequence>
<keyword evidence="5" id="KW-1185">Reference proteome</keyword>
<dbReference type="CDD" id="cd04301">
    <property type="entry name" value="NAT_SF"/>
    <property type="match status" value="1"/>
</dbReference>
<feature type="domain" description="N-acetyltransferase" evidence="3">
    <location>
        <begin position="172"/>
        <end position="311"/>
    </location>
</feature>
<evidence type="ECO:0000313" key="4">
    <source>
        <dbReference type="EMBL" id="GGL02499.1"/>
    </source>
</evidence>
<dbReference type="RefSeq" id="WP_229784649.1">
    <property type="nucleotide sequence ID" value="NZ_BMPE01000004.1"/>
</dbReference>
<dbReference type="InterPro" id="IPR016181">
    <property type="entry name" value="Acyl_CoA_acyltransferase"/>
</dbReference>
<dbReference type="Proteomes" id="UP000604341">
    <property type="component" value="Unassembled WGS sequence"/>
</dbReference>